<accession>A0A6C0EIE1</accession>
<dbReference type="EMBL" id="MN738864">
    <property type="protein sequence ID" value="QHT28758.1"/>
    <property type="molecule type" value="Genomic_DNA"/>
</dbReference>
<dbReference type="AlphaFoldDB" id="A0A6C0EIE1"/>
<evidence type="ECO:0000313" key="1">
    <source>
        <dbReference type="EMBL" id="QHT28758.1"/>
    </source>
</evidence>
<proteinExistence type="predicted"/>
<reference evidence="1" key="1">
    <citation type="journal article" date="2020" name="Nature">
        <title>Giant virus diversity and host interactions through global metagenomics.</title>
        <authorList>
            <person name="Schulz F."/>
            <person name="Roux S."/>
            <person name="Paez-Espino D."/>
            <person name="Jungbluth S."/>
            <person name="Walsh D.A."/>
            <person name="Denef V.J."/>
            <person name="McMahon K.D."/>
            <person name="Konstantinidis K.T."/>
            <person name="Eloe-Fadrosh E.A."/>
            <person name="Kyrpides N.C."/>
            <person name="Woyke T."/>
        </authorList>
    </citation>
    <scope>NUCLEOTIDE SEQUENCE</scope>
    <source>
        <strain evidence="1">GVMAG-M-3300001351-8</strain>
    </source>
</reference>
<organism evidence="1">
    <name type="scientific">viral metagenome</name>
    <dbReference type="NCBI Taxonomy" id="1070528"/>
    <lineage>
        <taxon>unclassified sequences</taxon>
        <taxon>metagenomes</taxon>
        <taxon>organismal metagenomes</taxon>
    </lineage>
</organism>
<protein>
    <submittedName>
        <fullName evidence="1">Uncharacterized protein</fullName>
    </submittedName>
</protein>
<sequence>MENKNIENEIKLENLTTETILTNLKILSNIKPTDKLTQNGDLLMIDPTDFTQCVKRWWNNNSRIHTMDAIERIIDQTFITIDKIYNSEIQNTVDINVDNNYYYKRVVPENYFKTDNSQQLQILSSELVNAVKGLQNLKLTYVEDISICSKIDIIIDKITIRTSKINKLLTIQTYPKNIPK</sequence>
<name>A0A6C0EIE1_9ZZZZ</name>